<dbReference type="Proteomes" id="UP000886700">
    <property type="component" value="Unplaced"/>
</dbReference>
<feature type="compositionally biased region" description="Basic residues" evidence="1">
    <location>
        <begin position="125"/>
        <end position="140"/>
    </location>
</feature>
<evidence type="ECO:0000313" key="3">
    <source>
        <dbReference type="RefSeq" id="XP_040587074.1"/>
    </source>
</evidence>
<reference evidence="3" key="1">
    <citation type="submission" date="2025-08" db="UniProtKB">
        <authorList>
            <consortium name="RefSeq"/>
        </authorList>
    </citation>
    <scope>IDENTIFICATION</scope>
    <source>
        <tissue evidence="3">Liver</tissue>
    </source>
</reference>
<evidence type="ECO:0000256" key="1">
    <source>
        <dbReference type="SAM" id="MobiDB-lite"/>
    </source>
</evidence>
<sequence>MPAEGLESWNPMPGSTAGKAEVNPVLPPAPPDPRPPPACRHGNRALTRAPQSGGRRLTRRTTSLASSPRRVQRPPQTASLRATPSSSHEVAHSGLVQNGPLLSLRPPPRAARSAHLRPGPAPQFRCRHLSCSHLSPRGRARGPLSPLPSAQSPSRQGAHDPPAHRRPRSPLASSERPSPGLGRGGRPQGGSPLRPQPRARIPDGARPCGGAERAHNPDLFPGLPAGAPAVPPRRVTAAAPPPSWARLALPTPAGSGQPRPQRIRAGPCLPSFFKADGEETGTNIPQFFTSVLPGHPKDSRFHFAGQPSCVCGRGGI</sequence>
<organism evidence="2 3">
    <name type="scientific">Mesocricetus auratus</name>
    <name type="common">Golden hamster</name>
    <dbReference type="NCBI Taxonomy" id="10036"/>
    <lineage>
        <taxon>Eukaryota</taxon>
        <taxon>Metazoa</taxon>
        <taxon>Chordata</taxon>
        <taxon>Craniata</taxon>
        <taxon>Vertebrata</taxon>
        <taxon>Euteleostomi</taxon>
        <taxon>Mammalia</taxon>
        <taxon>Eutheria</taxon>
        <taxon>Euarchontoglires</taxon>
        <taxon>Glires</taxon>
        <taxon>Rodentia</taxon>
        <taxon>Myomorpha</taxon>
        <taxon>Muroidea</taxon>
        <taxon>Cricetidae</taxon>
        <taxon>Cricetinae</taxon>
        <taxon>Mesocricetus</taxon>
    </lineage>
</organism>
<gene>
    <name evidence="3" type="primary">LOC121133919</name>
</gene>
<feature type="compositionally biased region" description="Low complexity" evidence="1">
    <location>
        <begin position="189"/>
        <end position="198"/>
    </location>
</feature>
<feature type="region of interest" description="Disordered" evidence="1">
    <location>
        <begin position="1"/>
        <end position="244"/>
    </location>
</feature>
<keyword evidence="2" id="KW-1185">Reference proteome</keyword>
<protein>
    <submittedName>
        <fullName evidence="3">Basic salivary proline-rich protein 2-like</fullName>
    </submittedName>
</protein>
<feature type="compositionally biased region" description="Low complexity" evidence="1">
    <location>
        <begin position="60"/>
        <end position="69"/>
    </location>
</feature>
<name>A0ABM2W7W7_MESAU</name>
<dbReference type="GeneID" id="121133919"/>
<accession>A0ABM2W7W7</accession>
<proteinExistence type="predicted"/>
<dbReference type="RefSeq" id="XP_040587074.1">
    <property type="nucleotide sequence ID" value="XM_040731140.1"/>
</dbReference>
<feature type="compositionally biased region" description="Pro residues" evidence="1">
    <location>
        <begin position="25"/>
        <end position="38"/>
    </location>
</feature>
<feature type="compositionally biased region" description="Low complexity" evidence="1">
    <location>
        <begin position="221"/>
        <end position="238"/>
    </location>
</feature>
<feature type="compositionally biased region" description="Polar residues" evidence="1">
    <location>
        <begin position="74"/>
        <end position="88"/>
    </location>
</feature>
<feature type="compositionally biased region" description="Low complexity" evidence="1">
    <location>
        <begin position="100"/>
        <end position="118"/>
    </location>
</feature>
<feature type="compositionally biased region" description="Low complexity" evidence="1">
    <location>
        <begin position="143"/>
        <end position="154"/>
    </location>
</feature>
<evidence type="ECO:0000313" key="2">
    <source>
        <dbReference type="Proteomes" id="UP000886700"/>
    </source>
</evidence>